<accession>A0A939ER79</accession>
<evidence type="ECO:0000313" key="2">
    <source>
        <dbReference type="EMBL" id="MBO0347500.1"/>
    </source>
</evidence>
<reference evidence="2" key="1">
    <citation type="submission" date="2021-03" db="EMBL/GenBank/DDBJ databases">
        <title>Roseibium sp. CAU 1637 isolated from Incheon.</title>
        <authorList>
            <person name="Kim W."/>
        </authorList>
    </citation>
    <scope>NUCLEOTIDE SEQUENCE</scope>
    <source>
        <strain evidence="2">CAU 1637</strain>
    </source>
</reference>
<evidence type="ECO:0000256" key="1">
    <source>
        <dbReference type="SAM" id="MobiDB-lite"/>
    </source>
</evidence>
<dbReference type="PIRSF" id="PIRSF032131">
    <property type="entry name" value="UCP032131"/>
    <property type="match status" value="1"/>
</dbReference>
<dbReference type="Pfam" id="PF06676">
    <property type="entry name" value="DUF1178"/>
    <property type="match status" value="1"/>
</dbReference>
<dbReference type="EMBL" id="JAFLNF010000014">
    <property type="protein sequence ID" value="MBO0347500.1"/>
    <property type="molecule type" value="Genomic_DNA"/>
</dbReference>
<evidence type="ECO:0000313" key="3">
    <source>
        <dbReference type="Proteomes" id="UP000664779"/>
    </source>
</evidence>
<keyword evidence="3" id="KW-1185">Reference proteome</keyword>
<comment type="caution">
    <text evidence="2">The sequence shown here is derived from an EMBL/GenBank/DDBJ whole genome shotgun (WGS) entry which is preliminary data.</text>
</comment>
<name>A0A939ER79_9HYPH</name>
<feature type="region of interest" description="Disordered" evidence="1">
    <location>
        <begin position="75"/>
        <end position="95"/>
    </location>
</feature>
<gene>
    <name evidence="2" type="ORF">J0X15_19880</name>
</gene>
<dbReference type="Proteomes" id="UP000664779">
    <property type="component" value="Unassembled WGS sequence"/>
</dbReference>
<protein>
    <submittedName>
        <fullName evidence="2">DUF1178 family protein</fullName>
    </submittedName>
</protein>
<dbReference type="AlphaFoldDB" id="A0A939ER79"/>
<sequence length="194" mass="20677">MIRYSLVCDQSHDFEGWFRNSEDFDKQAARSLVSCPHCGSEQVGKRLMAPSVSTARRQEKSAREAVGRAEMELGAATQAADGPVVGSAAPTSPETTDIAAAGSQAVAGSDPQAALVSNDAQQKALVDSLRALRRKVIASSDYVGSDFAEEARKIHYGETDARNIHGETTVKDAKALLEEGVPILPLPVLPEEKN</sequence>
<proteinExistence type="predicted"/>
<dbReference type="RefSeq" id="WP_206944717.1">
    <property type="nucleotide sequence ID" value="NZ_JAFLNF010000014.1"/>
</dbReference>
<dbReference type="InterPro" id="IPR009562">
    <property type="entry name" value="DUF1178"/>
</dbReference>
<organism evidence="2 3">
    <name type="scientific">Roseibium limicola</name>
    <dbReference type="NCBI Taxonomy" id="2816037"/>
    <lineage>
        <taxon>Bacteria</taxon>
        <taxon>Pseudomonadati</taxon>
        <taxon>Pseudomonadota</taxon>
        <taxon>Alphaproteobacteria</taxon>
        <taxon>Hyphomicrobiales</taxon>
        <taxon>Stappiaceae</taxon>
        <taxon>Roseibium</taxon>
    </lineage>
</organism>